<organism evidence="2 3">
    <name type="scientific">Nitzschia inconspicua</name>
    <dbReference type="NCBI Taxonomy" id="303405"/>
    <lineage>
        <taxon>Eukaryota</taxon>
        <taxon>Sar</taxon>
        <taxon>Stramenopiles</taxon>
        <taxon>Ochrophyta</taxon>
        <taxon>Bacillariophyta</taxon>
        <taxon>Bacillariophyceae</taxon>
        <taxon>Bacillariophycidae</taxon>
        <taxon>Bacillariales</taxon>
        <taxon>Bacillariaceae</taxon>
        <taxon>Nitzschia</taxon>
    </lineage>
</organism>
<dbReference type="Proteomes" id="UP000693970">
    <property type="component" value="Unassembled WGS sequence"/>
</dbReference>
<evidence type="ECO:0000313" key="2">
    <source>
        <dbReference type="EMBL" id="KAG7367634.1"/>
    </source>
</evidence>
<keyword evidence="3" id="KW-1185">Reference proteome</keyword>
<sequence length="158" mass="17219">MNSNINNNNNINNNYESSISNKRAFYHQQLAELSSGAGHLLAPLERGMTLSESTDVPSRFDNHSNHNPSPSTTSTTTTTAVSSIPLPSSPHCLKRTFSIDPGDFSANGGNNSTTRKRNDILSRVQFATPQSFCSCGCLRQFGECSFASLCNRSFESTF</sequence>
<proteinExistence type="predicted"/>
<feature type="compositionally biased region" description="Low complexity" evidence="1">
    <location>
        <begin position="65"/>
        <end position="79"/>
    </location>
</feature>
<protein>
    <submittedName>
        <fullName evidence="2">Uncharacterized protein</fullName>
    </submittedName>
</protein>
<evidence type="ECO:0000256" key="1">
    <source>
        <dbReference type="SAM" id="MobiDB-lite"/>
    </source>
</evidence>
<dbReference type="EMBL" id="JAGRRH010000007">
    <property type="protein sequence ID" value="KAG7367634.1"/>
    <property type="molecule type" value="Genomic_DNA"/>
</dbReference>
<comment type="caution">
    <text evidence="2">The sequence shown here is derived from an EMBL/GenBank/DDBJ whole genome shotgun (WGS) entry which is preliminary data.</text>
</comment>
<dbReference type="AlphaFoldDB" id="A0A9K3Q436"/>
<reference evidence="2" key="1">
    <citation type="journal article" date="2021" name="Sci. Rep.">
        <title>Diploid genomic architecture of Nitzschia inconspicua, an elite biomass production diatom.</title>
        <authorList>
            <person name="Oliver A."/>
            <person name="Podell S."/>
            <person name="Pinowska A."/>
            <person name="Traller J.C."/>
            <person name="Smith S.R."/>
            <person name="McClure R."/>
            <person name="Beliaev A."/>
            <person name="Bohutskyi P."/>
            <person name="Hill E.A."/>
            <person name="Rabines A."/>
            <person name="Zheng H."/>
            <person name="Allen L.Z."/>
            <person name="Kuo A."/>
            <person name="Grigoriev I.V."/>
            <person name="Allen A.E."/>
            <person name="Hazlebeck D."/>
            <person name="Allen E.E."/>
        </authorList>
    </citation>
    <scope>NUCLEOTIDE SEQUENCE</scope>
    <source>
        <strain evidence="2">Hildebrandi</strain>
    </source>
</reference>
<accession>A0A9K3Q436</accession>
<reference evidence="2" key="2">
    <citation type="submission" date="2021-04" db="EMBL/GenBank/DDBJ databases">
        <authorList>
            <person name="Podell S."/>
        </authorList>
    </citation>
    <scope>NUCLEOTIDE SEQUENCE</scope>
    <source>
        <strain evidence="2">Hildebrandi</strain>
    </source>
</reference>
<feature type="region of interest" description="Disordered" evidence="1">
    <location>
        <begin position="52"/>
        <end position="86"/>
    </location>
</feature>
<evidence type="ECO:0000313" key="3">
    <source>
        <dbReference type="Proteomes" id="UP000693970"/>
    </source>
</evidence>
<name>A0A9K3Q436_9STRA</name>
<gene>
    <name evidence="2" type="ORF">IV203_030305</name>
</gene>